<keyword evidence="2" id="KW-1185">Reference proteome</keyword>
<dbReference type="InterPro" id="IPR011008">
    <property type="entry name" value="Dimeric_a/b-barrel"/>
</dbReference>
<reference evidence="1 2" key="1">
    <citation type="journal article" date="2019" name="Emerg. Microbes Infect.">
        <title>Comprehensive subspecies identification of 175 nontuberculous mycobacteria species based on 7547 genomic profiles.</title>
        <authorList>
            <person name="Matsumoto Y."/>
            <person name="Kinjo T."/>
            <person name="Motooka D."/>
            <person name="Nabeya D."/>
            <person name="Jung N."/>
            <person name="Uechi K."/>
            <person name="Horii T."/>
            <person name="Iida T."/>
            <person name="Fujita J."/>
            <person name="Nakamura S."/>
        </authorList>
    </citation>
    <scope>NUCLEOTIDE SEQUENCE [LARGE SCALE GENOMIC DNA]</scope>
    <source>
        <strain evidence="1 2">JCM 15296</strain>
    </source>
</reference>
<dbReference type="SUPFAM" id="SSF54909">
    <property type="entry name" value="Dimeric alpha+beta barrel"/>
    <property type="match status" value="1"/>
</dbReference>
<evidence type="ECO:0000313" key="2">
    <source>
        <dbReference type="Proteomes" id="UP000465609"/>
    </source>
</evidence>
<evidence type="ECO:0008006" key="3">
    <source>
        <dbReference type="Google" id="ProtNLM"/>
    </source>
</evidence>
<name>A0ABM7IC58_9MYCO</name>
<proteinExistence type="predicted"/>
<evidence type="ECO:0000313" key="1">
    <source>
        <dbReference type="EMBL" id="BBX84192.1"/>
    </source>
</evidence>
<dbReference type="EMBL" id="AP022577">
    <property type="protein sequence ID" value="BBX84192.1"/>
    <property type="molecule type" value="Genomic_DNA"/>
</dbReference>
<protein>
    <recommendedName>
        <fullName evidence="3">Transposase</fullName>
    </recommendedName>
</protein>
<gene>
    <name evidence="1" type="ORF">MAUB_20650</name>
</gene>
<accession>A0ABM7IC58</accession>
<organism evidence="1 2">
    <name type="scientific">Mycolicibacterium aubagnense</name>
    <dbReference type="NCBI Taxonomy" id="319707"/>
    <lineage>
        <taxon>Bacteria</taxon>
        <taxon>Bacillati</taxon>
        <taxon>Actinomycetota</taxon>
        <taxon>Actinomycetes</taxon>
        <taxon>Mycobacteriales</taxon>
        <taxon>Mycobacteriaceae</taxon>
        <taxon>Mycolicibacterium</taxon>
    </lineage>
</organism>
<sequence length="109" mass="12498">MTDFASQQRRALPGIAYRGMRMREGWYAMPGAIGLWLWSLPVAGRSGSISVWESAEALQQFIVLPRHLNIMDRYRDRGDVRSTTWEADVFDSGETLRRAYAWIGERSMG</sequence>
<dbReference type="Proteomes" id="UP000465609">
    <property type="component" value="Chromosome"/>
</dbReference>